<dbReference type="GO" id="GO:0042834">
    <property type="term" value="F:peptidoglycan binding"/>
    <property type="evidence" value="ECO:0007669"/>
    <property type="project" value="InterPro"/>
</dbReference>
<dbReference type="GO" id="GO:0071555">
    <property type="term" value="P:cell wall organization"/>
    <property type="evidence" value="ECO:0007669"/>
    <property type="project" value="UniProtKB-KW"/>
</dbReference>
<dbReference type="GO" id="GO:0009002">
    <property type="term" value="F:serine-type D-Ala-D-Ala carboxypeptidase activity"/>
    <property type="evidence" value="ECO:0007669"/>
    <property type="project" value="InterPro"/>
</dbReference>
<dbReference type="GO" id="GO:0008360">
    <property type="term" value="P:regulation of cell shape"/>
    <property type="evidence" value="ECO:0007669"/>
    <property type="project" value="UniProtKB-KW"/>
</dbReference>
<dbReference type="PROSITE" id="PS51724">
    <property type="entry name" value="SPOR"/>
    <property type="match status" value="1"/>
</dbReference>
<feature type="active site" description="Acyl-ester intermediate" evidence="7">
    <location>
        <position position="66"/>
    </location>
</feature>
<dbReference type="InterPro" id="IPR007730">
    <property type="entry name" value="SPOR-like_dom"/>
</dbReference>
<feature type="active site" description="Proton acceptor" evidence="7">
    <location>
        <position position="69"/>
    </location>
</feature>
<evidence type="ECO:0000256" key="3">
    <source>
        <dbReference type="ARBA" id="ARBA00022801"/>
    </source>
</evidence>
<protein>
    <submittedName>
        <fullName evidence="12">Penicillin-binding protein</fullName>
    </submittedName>
</protein>
<dbReference type="SUPFAM" id="SSF56601">
    <property type="entry name" value="beta-lactamase/transpeptidase-like"/>
    <property type="match status" value="1"/>
</dbReference>
<feature type="chain" id="PRO_5037436581" evidence="10">
    <location>
        <begin position="30"/>
        <end position="531"/>
    </location>
</feature>
<dbReference type="GO" id="GO:0009252">
    <property type="term" value="P:peptidoglycan biosynthetic process"/>
    <property type="evidence" value="ECO:0007669"/>
    <property type="project" value="UniProtKB-KW"/>
</dbReference>
<name>A0A917QAH8_9HYPH</name>
<evidence type="ECO:0000256" key="4">
    <source>
        <dbReference type="ARBA" id="ARBA00022960"/>
    </source>
</evidence>
<keyword evidence="5" id="KW-0573">Peptidoglycan synthesis</keyword>
<keyword evidence="4" id="KW-0133">Cell shape</keyword>
<organism evidence="12 13">
    <name type="scientific">Salinarimonas ramus</name>
    <dbReference type="NCBI Taxonomy" id="690164"/>
    <lineage>
        <taxon>Bacteria</taxon>
        <taxon>Pseudomonadati</taxon>
        <taxon>Pseudomonadota</taxon>
        <taxon>Alphaproteobacteria</taxon>
        <taxon>Hyphomicrobiales</taxon>
        <taxon>Salinarimonadaceae</taxon>
        <taxon>Salinarimonas</taxon>
    </lineage>
</organism>
<sequence>MVKRSVFVERGLMLVLMLLCGLAALTVHAPPAQAAYNPPYAAFVIDVKTGEVLHAENADARRYPASLTKVMTLYMLFEQLESGRLQLDSRLRVSARAAAEPPSKIGVRAGSTIAVEDAILALVTKSANDVAAVVAENLGGSVENFARQMTERARQIGMSNTTFRNPHGLPNNGQVTTARDMATLAIAIQDRFPQYYTYFQRRSFSFAGQSFRNHNRLLGRVEGVDGIKTGFIRASGFNLMTNAKANGRHIVTIVMGGRSGAHRDGIVERLVERWLPRAYAGARRTAPITGPNGTVMAILPPQRPSDLVPPVLVASAAPGQPLDLTRMRPAVATAAGASTVTPGSLRADAGVVPAAASAFAAVRPPAGLPGGVPLPPAPIPEVVETASVTSAAVAAPVPPMPTRSEAPVAADAPVGATQPPAVQSAPIQVASADAAVPLPVEAPAPRSYALTEWVIQIAATPTEDAAFDLLQRAQSRVGGSLDAAAPFTEEIVSNGATLFRARFTGFDDADKARGACRELENKGFDCFAIRS</sequence>
<dbReference type="Proteomes" id="UP000600449">
    <property type="component" value="Unassembled WGS sequence"/>
</dbReference>
<feature type="domain" description="SPOR" evidence="11">
    <location>
        <begin position="447"/>
        <end position="531"/>
    </location>
</feature>
<evidence type="ECO:0000256" key="8">
    <source>
        <dbReference type="PIRSR" id="PIRSR618044-2"/>
    </source>
</evidence>
<keyword evidence="13" id="KW-1185">Reference proteome</keyword>
<feature type="active site" evidence="7">
    <location>
        <position position="126"/>
    </location>
</feature>
<comment type="similarity">
    <text evidence="1 9">Belongs to the peptidase S11 family.</text>
</comment>
<feature type="binding site" evidence="8">
    <location>
        <position position="228"/>
    </location>
    <ligand>
        <name>substrate</name>
    </ligand>
</feature>
<accession>A0A917QAH8</accession>
<evidence type="ECO:0000256" key="7">
    <source>
        <dbReference type="PIRSR" id="PIRSR618044-1"/>
    </source>
</evidence>
<evidence type="ECO:0000256" key="2">
    <source>
        <dbReference type="ARBA" id="ARBA00022729"/>
    </source>
</evidence>
<evidence type="ECO:0000313" key="13">
    <source>
        <dbReference type="Proteomes" id="UP000600449"/>
    </source>
</evidence>
<reference evidence="12 13" key="1">
    <citation type="journal article" date="2014" name="Int. J. Syst. Evol. Microbiol.">
        <title>Complete genome sequence of Corynebacterium casei LMG S-19264T (=DSM 44701T), isolated from a smear-ripened cheese.</title>
        <authorList>
            <consortium name="US DOE Joint Genome Institute (JGI-PGF)"/>
            <person name="Walter F."/>
            <person name="Albersmeier A."/>
            <person name="Kalinowski J."/>
            <person name="Ruckert C."/>
        </authorList>
    </citation>
    <scope>NUCLEOTIDE SEQUENCE [LARGE SCALE GENOMIC DNA]</scope>
    <source>
        <strain evidence="12 13">CGMCC 1.9161</strain>
    </source>
</reference>
<dbReference type="PANTHER" id="PTHR21581">
    <property type="entry name" value="D-ALANYL-D-ALANINE CARBOXYPEPTIDASE"/>
    <property type="match status" value="1"/>
</dbReference>
<evidence type="ECO:0000256" key="9">
    <source>
        <dbReference type="RuleBase" id="RU004016"/>
    </source>
</evidence>
<dbReference type="PRINTS" id="PR00725">
    <property type="entry name" value="DADACBPTASE1"/>
</dbReference>
<dbReference type="GO" id="GO:0006508">
    <property type="term" value="P:proteolysis"/>
    <property type="evidence" value="ECO:0007669"/>
    <property type="project" value="InterPro"/>
</dbReference>
<dbReference type="InterPro" id="IPR012338">
    <property type="entry name" value="Beta-lactam/transpept-like"/>
</dbReference>
<dbReference type="AlphaFoldDB" id="A0A917QAH8"/>
<evidence type="ECO:0000259" key="11">
    <source>
        <dbReference type="PROSITE" id="PS51724"/>
    </source>
</evidence>
<dbReference type="InterPro" id="IPR036680">
    <property type="entry name" value="SPOR-like_sf"/>
</dbReference>
<keyword evidence="3" id="KW-0378">Hydrolase</keyword>
<dbReference type="PANTHER" id="PTHR21581:SF6">
    <property type="entry name" value="TRAFFICKING PROTEIN PARTICLE COMPLEX SUBUNIT 12"/>
    <property type="match status" value="1"/>
</dbReference>
<feature type="signal peptide" evidence="10">
    <location>
        <begin position="1"/>
        <end position="29"/>
    </location>
</feature>
<dbReference type="RefSeq" id="WP_188913930.1">
    <property type="nucleotide sequence ID" value="NZ_BMMF01000008.1"/>
</dbReference>
<keyword evidence="2 10" id="KW-0732">Signal</keyword>
<dbReference type="InterPro" id="IPR018044">
    <property type="entry name" value="Peptidase_S11"/>
</dbReference>
<keyword evidence="6" id="KW-0961">Cell wall biogenesis/degradation</keyword>
<evidence type="ECO:0000256" key="6">
    <source>
        <dbReference type="ARBA" id="ARBA00023316"/>
    </source>
</evidence>
<dbReference type="InterPro" id="IPR001967">
    <property type="entry name" value="Peptidase_S11_N"/>
</dbReference>
<gene>
    <name evidence="12" type="primary">dac</name>
    <name evidence="12" type="ORF">GCM10011322_28870</name>
</gene>
<dbReference type="Gene3D" id="3.40.710.10">
    <property type="entry name" value="DD-peptidase/beta-lactamase superfamily"/>
    <property type="match status" value="1"/>
</dbReference>
<proteinExistence type="inferred from homology"/>
<comment type="caution">
    <text evidence="12">The sequence shown here is derived from an EMBL/GenBank/DDBJ whole genome shotgun (WGS) entry which is preliminary data.</text>
</comment>
<dbReference type="EMBL" id="BMMF01000008">
    <property type="protein sequence ID" value="GGK39937.1"/>
    <property type="molecule type" value="Genomic_DNA"/>
</dbReference>
<evidence type="ECO:0000256" key="1">
    <source>
        <dbReference type="ARBA" id="ARBA00007164"/>
    </source>
</evidence>
<dbReference type="Pfam" id="PF00768">
    <property type="entry name" value="Peptidase_S11"/>
    <property type="match status" value="1"/>
</dbReference>
<evidence type="ECO:0000256" key="5">
    <source>
        <dbReference type="ARBA" id="ARBA00022984"/>
    </source>
</evidence>
<dbReference type="Gene3D" id="3.30.70.1070">
    <property type="entry name" value="Sporulation related repeat"/>
    <property type="match status" value="1"/>
</dbReference>
<evidence type="ECO:0000256" key="10">
    <source>
        <dbReference type="SAM" id="SignalP"/>
    </source>
</evidence>
<dbReference type="Pfam" id="PF05036">
    <property type="entry name" value="SPOR"/>
    <property type="match status" value="1"/>
</dbReference>
<evidence type="ECO:0000313" key="12">
    <source>
        <dbReference type="EMBL" id="GGK39937.1"/>
    </source>
</evidence>